<keyword evidence="4 7" id="KW-0406">Ion transport</keyword>
<organism evidence="8 9">
    <name type="scientific">Gemmatirosa kalamazoonensis</name>
    <dbReference type="NCBI Taxonomy" id="861299"/>
    <lineage>
        <taxon>Bacteria</taxon>
        <taxon>Pseudomonadati</taxon>
        <taxon>Gemmatimonadota</taxon>
        <taxon>Gemmatimonadia</taxon>
        <taxon>Gemmatimonadales</taxon>
        <taxon>Gemmatimonadaceae</taxon>
        <taxon>Gemmatirosa</taxon>
    </lineage>
</organism>
<dbReference type="SUPFAM" id="SSF47928">
    <property type="entry name" value="N-terminal domain of the delta subunit of the F1F0-ATP synthase"/>
    <property type="match status" value="1"/>
</dbReference>
<dbReference type="Proteomes" id="UP000019151">
    <property type="component" value="Chromosome"/>
</dbReference>
<evidence type="ECO:0000256" key="5">
    <source>
        <dbReference type="ARBA" id="ARBA00023136"/>
    </source>
</evidence>
<dbReference type="HOGENOM" id="CLU_085114_3_0_0"/>
<keyword evidence="6 7" id="KW-0066">ATP synthesis</keyword>
<keyword evidence="9" id="KW-1185">Reference proteome</keyword>
<dbReference type="GO" id="GO:0045259">
    <property type="term" value="C:proton-transporting ATP synthase complex"/>
    <property type="evidence" value="ECO:0007669"/>
    <property type="project" value="UniProtKB-KW"/>
</dbReference>
<dbReference type="Gene3D" id="1.10.520.20">
    <property type="entry name" value="N-terminal domain of the delta subunit of the F1F0-ATP synthase"/>
    <property type="match status" value="1"/>
</dbReference>
<keyword evidence="7" id="KW-0139">CF(1)</keyword>
<dbReference type="STRING" id="861299.J421_3944"/>
<comment type="subcellular location">
    <subcellularLocation>
        <location evidence="7">Cell membrane</location>
        <topology evidence="7">Peripheral membrane protein</topology>
    </subcellularLocation>
    <subcellularLocation>
        <location evidence="1">Membrane</location>
    </subcellularLocation>
</comment>
<evidence type="ECO:0000256" key="2">
    <source>
        <dbReference type="ARBA" id="ARBA00022448"/>
    </source>
</evidence>
<dbReference type="eggNOG" id="COG0712">
    <property type="taxonomic scope" value="Bacteria"/>
</dbReference>
<dbReference type="PRINTS" id="PR00125">
    <property type="entry name" value="ATPASEDELTA"/>
</dbReference>
<evidence type="ECO:0000256" key="3">
    <source>
        <dbReference type="ARBA" id="ARBA00022781"/>
    </source>
</evidence>
<comment type="function">
    <text evidence="7">This protein is part of the stalk that links CF(0) to CF(1). It either transmits conformational changes from CF(0) to CF(1) or is implicated in proton conduction.</text>
</comment>
<dbReference type="OrthoDB" id="9802471at2"/>
<dbReference type="NCBIfam" id="TIGR01145">
    <property type="entry name" value="ATP_synt_delta"/>
    <property type="match status" value="1"/>
</dbReference>
<dbReference type="InterPro" id="IPR026015">
    <property type="entry name" value="ATP_synth_OSCP/delta_N_sf"/>
</dbReference>
<dbReference type="EMBL" id="CP007128">
    <property type="protein sequence ID" value="AHG91481.1"/>
    <property type="molecule type" value="Genomic_DNA"/>
</dbReference>
<keyword evidence="3 7" id="KW-0375">Hydrogen ion transport</keyword>
<proteinExistence type="inferred from homology"/>
<dbReference type="PANTHER" id="PTHR11910">
    <property type="entry name" value="ATP SYNTHASE DELTA CHAIN"/>
    <property type="match status" value="1"/>
</dbReference>
<evidence type="ECO:0000256" key="4">
    <source>
        <dbReference type="ARBA" id="ARBA00023065"/>
    </source>
</evidence>
<reference evidence="8 9" key="1">
    <citation type="journal article" date="2014" name="Genome Announc.">
        <title>Genome Sequence and Methylome of Soil Bacterium Gemmatirosa kalamazoonensis KBS708T, a Member of the Rarely Cultivated Gemmatimonadetes Phylum.</title>
        <authorList>
            <person name="Debruyn J.M."/>
            <person name="Radosevich M."/>
            <person name="Wommack K.E."/>
            <person name="Polson S.W."/>
            <person name="Hauser L.J."/>
            <person name="Fawaz M.N."/>
            <person name="Korlach J."/>
            <person name="Tsai Y.C."/>
        </authorList>
    </citation>
    <scope>NUCLEOTIDE SEQUENCE [LARGE SCALE GENOMIC DNA]</scope>
    <source>
        <strain evidence="8 9">KBS708</strain>
    </source>
</reference>
<evidence type="ECO:0000256" key="1">
    <source>
        <dbReference type="ARBA" id="ARBA00004370"/>
    </source>
</evidence>
<dbReference type="HAMAP" id="MF_01416">
    <property type="entry name" value="ATP_synth_delta_bact"/>
    <property type="match status" value="1"/>
</dbReference>
<accession>W0RL35</accession>
<evidence type="ECO:0000313" key="8">
    <source>
        <dbReference type="EMBL" id="AHG91481.1"/>
    </source>
</evidence>
<dbReference type="InterPro" id="IPR000711">
    <property type="entry name" value="ATPase_OSCP/dsu"/>
</dbReference>
<dbReference type="AlphaFoldDB" id="W0RL35"/>
<evidence type="ECO:0000256" key="6">
    <source>
        <dbReference type="ARBA" id="ARBA00023310"/>
    </source>
</evidence>
<keyword evidence="2 7" id="KW-0813">Transport</keyword>
<comment type="similarity">
    <text evidence="7">Belongs to the ATPase delta chain family.</text>
</comment>
<dbReference type="KEGG" id="gba:J421_3944"/>
<keyword evidence="7" id="KW-1003">Cell membrane</keyword>
<name>W0RL35_9BACT</name>
<dbReference type="GO" id="GO:0046933">
    <property type="term" value="F:proton-transporting ATP synthase activity, rotational mechanism"/>
    <property type="evidence" value="ECO:0007669"/>
    <property type="project" value="UniProtKB-UniRule"/>
</dbReference>
<dbReference type="Pfam" id="PF00213">
    <property type="entry name" value="OSCP"/>
    <property type="match status" value="1"/>
</dbReference>
<evidence type="ECO:0000256" key="7">
    <source>
        <dbReference type="HAMAP-Rule" id="MF_01416"/>
    </source>
</evidence>
<protein>
    <recommendedName>
        <fullName evidence="7">ATP synthase subunit delta</fullName>
    </recommendedName>
    <alternativeName>
        <fullName evidence="7">ATP synthase F(1) sector subunit delta</fullName>
    </alternativeName>
    <alternativeName>
        <fullName evidence="7">F-type ATPase subunit delta</fullName>
        <shortName evidence="7">F-ATPase subunit delta</shortName>
    </alternativeName>
</protein>
<dbReference type="GO" id="GO:0005886">
    <property type="term" value="C:plasma membrane"/>
    <property type="evidence" value="ECO:0007669"/>
    <property type="project" value="UniProtKB-SubCell"/>
</dbReference>
<sequence length="181" mass="20128">MRDTTIARNYAEVLLALANKADDTDGWGRTVREVADAIGADVTLRHFLESPRVSAERKGEILARAFQDRLPPLFVRFLQTLLRKGRQMLFPEIATEYHTLLDEAEGRVHAQVTFARSPSEGERAAVTQGLSRTLGKQVVPHVTVDPAIVGGVVVRVGDQVMDGSVRRRLRILRERLVHGNA</sequence>
<evidence type="ECO:0000313" key="9">
    <source>
        <dbReference type="Proteomes" id="UP000019151"/>
    </source>
</evidence>
<gene>
    <name evidence="7" type="primary">atpH</name>
    <name evidence="8" type="ORF">J421_3944</name>
</gene>
<dbReference type="FunCoup" id="W0RL35">
    <property type="interactions" value="517"/>
</dbReference>
<comment type="function">
    <text evidence="7">F(1)F(0) ATP synthase produces ATP from ADP in the presence of a proton or sodium gradient. F-type ATPases consist of two structural domains, F(1) containing the extramembraneous catalytic core and F(0) containing the membrane proton channel, linked together by a central stalk and a peripheral stalk. During catalysis, ATP synthesis in the catalytic domain of F(1) is coupled via a rotary mechanism of the central stalk subunits to proton translocation.</text>
</comment>
<dbReference type="InParanoid" id="W0RL35"/>
<dbReference type="RefSeq" id="WP_025412928.1">
    <property type="nucleotide sequence ID" value="NZ_CP007128.1"/>
</dbReference>
<keyword evidence="5 7" id="KW-0472">Membrane</keyword>